<proteinExistence type="predicted"/>
<evidence type="ECO:0000259" key="1">
    <source>
        <dbReference type="Pfam" id="PF14244"/>
    </source>
</evidence>
<reference evidence="2" key="1">
    <citation type="submission" date="2015-10" db="EMBL/GenBank/DDBJ databases">
        <authorList>
            <person name="Martinez-Garcia P.J."/>
            <person name="Crepeau M.W."/>
            <person name="Puiu D."/>
            <person name="Gonzalez-Ibeas D."/>
            <person name="Whalen J."/>
            <person name="Stevens K."/>
            <person name="Paul R."/>
            <person name="Butterfield T."/>
            <person name="Britton M."/>
            <person name="Reagan R."/>
            <person name="Chakraborty S."/>
            <person name="Walawage S.L."/>
            <person name="Vasquez-Gross H.A."/>
            <person name="Cardeno C."/>
            <person name="Famula R."/>
            <person name="Pratt K."/>
            <person name="Kuruganti S."/>
            <person name="Aradhya M.K."/>
            <person name="Leslie C.A."/>
            <person name="Dandekar A.M."/>
            <person name="Salzberg S.L."/>
            <person name="Wegrzyn J.L."/>
            <person name="Langley C.H."/>
            <person name="Neale D.B."/>
        </authorList>
    </citation>
    <scope>NUCLEOTIDE SEQUENCE</scope>
    <source>
        <tissue evidence="2">Leaves</tissue>
    </source>
</reference>
<dbReference type="EMBL" id="LIHL02000005">
    <property type="protein sequence ID" value="KAF5470095.1"/>
    <property type="molecule type" value="Genomic_DNA"/>
</dbReference>
<dbReference type="AlphaFoldDB" id="A0A834CWT8"/>
<dbReference type="PANTHER" id="PTHR37610:SF97">
    <property type="entry name" value="RETROTRANSPOSON GAG DOMAIN-CONTAINING PROTEIN"/>
    <property type="match status" value="1"/>
</dbReference>
<accession>A0A834CWT8</accession>
<dbReference type="Gramene" id="Jr05_03940_p1">
    <property type="protein sequence ID" value="cds.Jr05_03940_p1"/>
    <property type="gene ID" value="Jr05_03940"/>
</dbReference>
<reference evidence="2" key="2">
    <citation type="submission" date="2020-03" db="EMBL/GenBank/DDBJ databases">
        <title>Walnut 2.0.</title>
        <authorList>
            <person name="Marrano A."/>
            <person name="Britton M."/>
            <person name="Zimin A.V."/>
            <person name="Zaini P.A."/>
            <person name="Workman R."/>
            <person name="Puiu D."/>
            <person name="Bianco L."/>
            <person name="Allen B.J."/>
            <person name="Troggio M."/>
            <person name="Leslie C.A."/>
            <person name="Timp W."/>
            <person name="Dendekar A."/>
            <person name="Salzberg S.L."/>
            <person name="Neale D.B."/>
        </authorList>
    </citation>
    <scope>NUCLEOTIDE SEQUENCE</scope>
    <source>
        <tissue evidence="2">Leaves</tissue>
    </source>
</reference>
<name>A0A834CWT8_JUGRE</name>
<dbReference type="Proteomes" id="UP000619265">
    <property type="component" value="Unassembled WGS sequence"/>
</dbReference>
<comment type="caution">
    <text evidence="2">The sequence shown here is derived from an EMBL/GenBank/DDBJ whole genome shotgun (WGS) entry which is preliminary data.</text>
</comment>
<dbReference type="InterPro" id="IPR029472">
    <property type="entry name" value="Copia-like_N"/>
</dbReference>
<feature type="domain" description="Retrotransposon Copia-like N-terminal" evidence="1">
    <location>
        <begin position="23"/>
        <end position="69"/>
    </location>
</feature>
<dbReference type="Pfam" id="PF14244">
    <property type="entry name" value="Retrotran_gag_3"/>
    <property type="match status" value="1"/>
</dbReference>
<evidence type="ECO:0000313" key="3">
    <source>
        <dbReference type="Proteomes" id="UP000619265"/>
    </source>
</evidence>
<evidence type="ECO:0000313" key="2">
    <source>
        <dbReference type="EMBL" id="KAF5470095.1"/>
    </source>
</evidence>
<organism evidence="2 3">
    <name type="scientific">Juglans regia</name>
    <name type="common">English walnut</name>
    <dbReference type="NCBI Taxonomy" id="51240"/>
    <lineage>
        <taxon>Eukaryota</taxon>
        <taxon>Viridiplantae</taxon>
        <taxon>Streptophyta</taxon>
        <taxon>Embryophyta</taxon>
        <taxon>Tracheophyta</taxon>
        <taxon>Spermatophyta</taxon>
        <taxon>Magnoliopsida</taxon>
        <taxon>eudicotyledons</taxon>
        <taxon>Gunneridae</taxon>
        <taxon>Pentapetalae</taxon>
        <taxon>rosids</taxon>
        <taxon>fabids</taxon>
        <taxon>Fagales</taxon>
        <taxon>Juglandaceae</taxon>
        <taxon>Juglans</taxon>
    </lineage>
</organism>
<sequence length="190" mass="21511">MADHTHPSSAVESDPRSSYFLTNTDDPGVLLVSEKLSNNNYHSWSRSMFLSLKARNKLGFIDGSLSAPKEDDPLFSPWSKCDTIVLSWLLNSLSSKIAQSVIYVDSSNAMWLEPKERFSQGNGPHIFELQTAICALRQYQNDVSTYFTDFNVPWDELLNYQPLHVCYCQGCKCNSSKIFAAYHHQNNSSL</sequence>
<protein>
    <recommendedName>
        <fullName evidence="1">Retrotransposon Copia-like N-terminal domain-containing protein</fullName>
    </recommendedName>
</protein>
<gene>
    <name evidence="2" type="ORF">F2P56_010638</name>
</gene>
<dbReference type="PANTHER" id="PTHR37610">
    <property type="entry name" value="CCHC-TYPE DOMAIN-CONTAINING PROTEIN"/>
    <property type="match status" value="1"/>
</dbReference>